<keyword evidence="7" id="KW-1185">Reference proteome</keyword>
<dbReference type="InterPro" id="IPR050343">
    <property type="entry name" value="RsuA_PseudoU_synthase"/>
</dbReference>
<dbReference type="EC" id="5.4.99.-" evidence="4"/>
<dbReference type="CDD" id="cd02870">
    <property type="entry name" value="PseudoU_synth_RsuA_like"/>
    <property type="match status" value="1"/>
</dbReference>
<evidence type="ECO:0000259" key="5">
    <source>
        <dbReference type="SMART" id="SM00363"/>
    </source>
</evidence>
<feature type="domain" description="RNA-binding S4" evidence="5">
    <location>
        <begin position="22"/>
        <end position="89"/>
    </location>
</feature>
<evidence type="ECO:0000313" key="7">
    <source>
        <dbReference type="Proteomes" id="UP001065174"/>
    </source>
</evidence>
<evidence type="ECO:0000256" key="4">
    <source>
        <dbReference type="RuleBase" id="RU003887"/>
    </source>
</evidence>
<evidence type="ECO:0000256" key="3">
    <source>
        <dbReference type="PROSITE-ProRule" id="PRU00182"/>
    </source>
</evidence>
<dbReference type="CDD" id="cd00165">
    <property type="entry name" value="S4"/>
    <property type="match status" value="1"/>
</dbReference>
<dbReference type="SUPFAM" id="SSF55120">
    <property type="entry name" value="Pseudouridine synthase"/>
    <property type="match status" value="1"/>
</dbReference>
<sequence length="254" mass="29132">MERKQRLQKTTTPKKLSIDFPVRINKYISNAGICSRRDADKLIQEGKIQINGKVATELGQKVEQNDEVRYNGKVISPQNYVYVLLNKPKDFISTMEDPEDRKTVMDIVKGACDERIYPVGRLDRNTTGLLLLTNDGQLSQKLTHPSYKIKKIYHVELDKPLTANHLEDIAAGFSLDDGPVTVSEIAILDETKKNIGIQIHIGRNRIVRRIFENFGYEVVKLDRTMYGSLTKKDLPRGKWRFLTDKELNLLKNMS</sequence>
<dbReference type="Gene3D" id="3.10.290.10">
    <property type="entry name" value="RNA-binding S4 domain"/>
    <property type="match status" value="1"/>
</dbReference>
<dbReference type="EMBL" id="CP106679">
    <property type="protein sequence ID" value="UXP33489.1"/>
    <property type="molecule type" value="Genomic_DNA"/>
</dbReference>
<protein>
    <recommendedName>
        <fullName evidence="4">Pseudouridine synthase</fullName>
        <ecNumber evidence="4">5.4.99.-</ecNumber>
    </recommendedName>
</protein>
<dbReference type="InterPro" id="IPR002942">
    <property type="entry name" value="S4_RNA-bd"/>
</dbReference>
<dbReference type="NCBIfam" id="TIGR00093">
    <property type="entry name" value="pseudouridine synthase"/>
    <property type="match status" value="1"/>
</dbReference>
<dbReference type="InterPro" id="IPR042092">
    <property type="entry name" value="PsdUridine_s_RsuA/RluB/E/F_cat"/>
</dbReference>
<dbReference type="InterPro" id="IPR000748">
    <property type="entry name" value="PsdUridine_synth_RsuA/RluB/E/F"/>
</dbReference>
<dbReference type="PANTHER" id="PTHR47683:SF2">
    <property type="entry name" value="RNA-BINDING S4 DOMAIN-CONTAINING PROTEIN"/>
    <property type="match status" value="1"/>
</dbReference>
<dbReference type="InterPro" id="IPR020094">
    <property type="entry name" value="TruA/RsuA/RluB/E/F_N"/>
</dbReference>
<evidence type="ECO:0000313" key="6">
    <source>
        <dbReference type="EMBL" id="UXP33489.1"/>
    </source>
</evidence>
<dbReference type="SMART" id="SM00363">
    <property type="entry name" value="S4"/>
    <property type="match status" value="1"/>
</dbReference>
<comment type="similarity">
    <text evidence="1 4">Belongs to the pseudouridine synthase RsuA family.</text>
</comment>
<gene>
    <name evidence="6" type="ORF">N6H18_05925</name>
</gene>
<organism evidence="6 7">
    <name type="scientific">Reichenbachiella agarivorans</name>
    <dbReference type="NCBI Taxonomy" id="2979464"/>
    <lineage>
        <taxon>Bacteria</taxon>
        <taxon>Pseudomonadati</taxon>
        <taxon>Bacteroidota</taxon>
        <taxon>Cytophagia</taxon>
        <taxon>Cytophagales</taxon>
        <taxon>Reichenbachiellaceae</taxon>
        <taxon>Reichenbachiella</taxon>
    </lineage>
</organism>
<accession>A0ABY6CSI6</accession>
<dbReference type="SUPFAM" id="SSF55174">
    <property type="entry name" value="Alpha-L RNA-binding motif"/>
    <property type="match status" value="1"/>
</dbReference>
<proteinExistence type="inferred from homology"/>
<dbReference type="PROSITE" id="PS01149">
    <property type="entry name" value="PSI_RSU"/>
    <property type="match status" value="1"/>
</dbReference>
<dbReference type="RefSeq" id="WP_262310918.1">
    <property type="nucleotide sequence ID" value="NZ_CP106679.1"/>
</dbReference>
<evidence type="ECO:0000256" key="1">
    <source>
        <dbReference type="ARBA" id="ARBA00008348"/>
    </source>
</evidence>
<dbReference type="InterPro" id="IPR006145">
    <property type="entry name" value="PsdUridine_synth_RsuA/RluA"/>
</dbReference>
<dbReference type="Gene3D" id="3.30.70.580">
    <property type="entry name" value="Pseudouridine synthase I, catalytic domain, N-terminal subdomain"/>
    <property type="match status" value="1"/>
</dbReference>
<name>A0ABY6CSI6_9BACT</name>
<dbReference type="InterPro" id="IPR018496">
    <property type="entry name" value="PsdUridine_synth_RsuA/RluB_CS"/>
</dbReference>
<dbReference type="Pfam" id="PF00849">
    <property type="entry name" value="PseudoU_synth_2"/>
    <property type="match status" value="1"/>
</dbReference>
<reference evidence="6" key="1">
    <citation type="submission" date="2022-09" db="EMBL/GenBank/DDBJ databases">
        <title>Comparative genomics and taxonomic characterization of three novel marine species of genus Reichenbachiella exhibiting antioxidant and polysaccharide degradation activities.</title>
        <authorList>
            <person name="Muhammad N."/>
            <person name="Lee Y.-J."/>
            <person name="Ko J."/>
            <person name="Kim S.-G."/>
        </authorList>
    </citation>
    <scope>NUCLEOTIDE SEQUENCE</scope>
    <source>
        <strain evidence="6">BKB1-1</strain>
    </source>
</reference>
<dbReference type="Pfam" id="PF01479">
    <property type="entry name" value="S4"/>
    <property type="match status" value="1"/>
</dbReference>
<dbReference type="InterPro" id="IPR020103">
    <property type="entry name" value="PsdUridine_synth_cat_dom_sf"/>
</dbReference>
<evidence type="ECO:0000256" key="2">
    <source>
        <dbReference type="ARBA" id="ARBA00023235"/>
    </source>
</evidence>
<dbReference type="PANTHER" id="PTHR47683">
    <property type="entry name" value="PSEUDOURIDINE SYNTHASE FAMILY PROTEIN-RELATED"/>
    <property type="match status" value="1"/>
</dbReference>
<dbReference type="Gene3D" id="3.30.70.1560">
    <property type="entry name" value="Alpha-L RNA-binding motif"/>
    <property type="match status" value="1"/>
</dbReference>
<dbReference type="PROSITE" id="PS50889">
    <property type="entry name" value="S4"/>
    <property type="match status" value="1"/>
</dbReference>
<dbReference type="Proteomes" id="UP001065174">
    <property type="component" value="Chromosome"/>
</dbReference>
<keyword evidence="3" id="KW-0694">RNA-binding</keyword>
<keyword evidence="2 4" id="KW-0413">Isomerase</keyword>
<dbReference type="InterPro" id="IPR036986">
    <property type="entry name" value="S4_RNA-bd_sf"/>
</dbReference>